<dbReference type="PANTHER" id="PTHR33050">
    <property type="entry name" value="REVERSE TRANSCRIPTASE DOMAIN-CONTAINING PROTEIN"/>
    <property type="match status" value="1"/>
</dbReference>
<dbReference type="AlphaFoldDB" id="A0A2H9T3V4"/>
<protein>
    <recommendedName>
        <fullName evidence="2">Reverse transcriptase domain-containing protein</fullName>
    </recommendedName>
</protein>
<evidence type="ECO:0008006" key="2">
    <source>
        <dbReference type="Google" id="ProtNLM"/>
    </source>
</evidence>
<dbReference type="Gene3D" id="3.30.70.270">
    <property type="match status" value="1"/>
</dbReference>
<gene>
    <name evidence="1" type="ORF">CI610_03153</name>
</gene>
<accession>A0A2H9T3V4</accession>
<reference evidence="1" key="1">
    <citation type="journal article" date="2017" name="Appl. Environ. Microbiol.">
        <title>Molecular characterization of an Endozoicomonas-like organism causing infection in king scallop Pecten maximus L.</title>
        <authorList>
            <person name="Cano I."/>
            <person name="van Aerle R."/>
            <person name="Ross S."/>
            <person name="Verner-Jeffreys D.W."/>
            <person name="Paley R.K."/>
            <person name="Rimmer G."/>
            <person name="Ryder D."/>
            <person name="Hooper P."/>
            <person name="Stone D."/>
            <person name="Feist S.W."/>
        </authorList>
    </citation>
    <scope>NUCLEOTIDE SEQUENCE</scope>
</reference>
<name>A0A2H9T3V4_9ZZZZ</name>
<evidence type="ECO:0000313" key="1">
    <source>
        <dbReference type="EMBL" id="PJE77916.1"/>
    </source>
</evidence>
<dbReference type="InterPro" id="IPR043128">
    <property type="entry name" value="Rev_trsase/Diguanyl_cyclase"/>
</dbReference>
<proteinExistence type="predicted"/>
<dbReference type="EMBL" id="NSIT01000326">
    <property type="protein sequence ID" value="PJE77916.1"/>
    <property type="molecule type" value="Genomic_DNA"/>
</dbReference>
<organism evidence="1">
    <name type="scientific">invertebrate metagenome</name>
    <dbReference type="NCBI Taxonomy" id="1711999"/>
    <lineage>
        <taxon>unclassified sequences</taxon>
        <taxon>metagenomes</taxon>
        <taxon>organismal metagenomes</taxon>
    </lineage>
</organism>
<comment type="caution">
    <text evidence="1">The sequence shown here is derived from an EMBL/GenBank/DDBJ whole genome shotgun (WGS) entry which is preliminary data.</text>
</comment>
<dbReference type="InterPro" id="IPR052055">
    <property type="entry name" value="Hepadnavirus_pol/RT"/>
</dbReference>
<sequence length="98" mass="10969">MTLAVNRTLNKNKQTKACAPRVFTKILKPIYSYLRSQGVITFYYIDDSLTKAADQVKCKVDTENLVSVIEAVGFQVNREKSVMVPVGSLLIWGISLTQ</sequence>
<dbReference type="PANTHER" id="PTHR33050:SF7">
    <property type="entry name" value="RIBONUCLEASE H"/>
    <property type="match status" value="1"/>
</dbReference>